<evidence type="ECO:0000313" key="2">
    <source>
        <dbReference type="EMBL" id="GAG03638.1"/>
    </source>
</evidence>
<dbReference type="EMBL" id="BARS01024073">
    <property type="protein sequence ID" value="GAG03638.1"/>
    <property type="molecule type" value="Genomic_DNA"/>
</dbReference>
<keyword evidence="1" id="KW-0472">Membrane</keyword>
<organism evidence="2">
    <name type="scientific">marine sediment metagenome</name>
    <dbReference type="NCBI Taxonomy" id="412755"/>
    <lineage>
        <taxon>unclassified sequences</taxon>
        <taxon>metagenomes</taxon>
        <taxon>ecological metagenomes</taxon>
    </lineage>
</organism>
<feature type="transmembrane region" description="Helical" evidence="1">
    <location>
        <begin position="27"/>
        <end position="48"/>
    </location>
</feature>
<accession>X0UTL7</accession>
<gene>
    <name evidence="2" type="ORF">S01H1_38262</name>
</gene>
<reference evidence="2" key="1">
    <citation type="journal article" date="2014" name="Front. Microbiol.">
        <title>High frequency of phylogenetically diverse reductive dehalogenase-homologous genes in deep subseafloor sedimentary metagenomes.</title>
        <authorList>
            <person name="Kawai M."/>
            <person name="Futagami T."/>
            <person name="Toyoda A."/>
            <person name="Takaki Y."/>
            <person name="Nishi S."/>
            <person name="Hori S."/>
            <person name="Arai W."/>
            <person name="Tsubouchi T."/>
            <person name="Morono Y."/>
            <person name="Uchiyama I."/>
            <person name="Ito T."/>
            <person name="Fujiyama A."/>
            <person name="Inagaki F."/>
            <person name="Takami H."/>
        </authorList>
    </citation>
    <scope>NUCLEOTIDE SEQUENCE</scope>
    <source>
        <strain evidence="2">Expedition CK06-06</strain>
    </source>
</reference>
<evidence type="ECO:0000256" key="1">
    <source>
        <dbReference type="SAM" id="Phobius"/>
    </source>
</evidence>
<comment type="caution">
    <text evidence="2">The sequence shown here is derived from an EMBL/GenBank/DDBJ whole genome shotgun (WGS) entry which is preliminary data.</text>
</comment>
<keyword evidence="1" id="KW-1133">Transmembrane helix</keyword>
<protein>
    <submittedName>
        <fullName evidence="2">Uncharacterized protein</fullName>
    </submittedName>
</protein>
<keyword evidence="1" id="KW-0812">Transmembrane</keyword>
<dbReference type="AlphaFoldDB" id="X0UTL7"/>
<feature type="transmembrane region" description="Helical" evidence="1">
    <location>
        <begin position="60"/>
        <end position="79"/>
    </location>
</feature>
<feature type="non-terminal residue" evidence="2">
    <location>
        <position position="128"/>
    </location>
</feature>
<sequence>MFAVAVDLFVDGLLVGTSYAVGAKQGVLVAIALGACGFFLAMTTVASFQAKGASRKKNLGVTLSLMLITAGGVYLAHLFSAELVGGLRSGTLAFATAALLYLVVEELITEAHEAAEDRAGTPAFFFAG</sequence>
<proteinExistence type="predicted"/>
<name>X0UTL7_9ZZZZ</name>